<gene>
    <name evidence="2" type="ORF">L207DRAFT_581967</name>
</gene>
<reference evidence="2 3" key="1">
    <citation type="submission" date="2016-04" db="EMBL/GenBank/DDBJ databases">
        <title>A degradative enzymes factory behind the ericoid mycorrhizal symbiosis.</title>
        <authorList>
            <consortium name="DOE Joint Genome Institute"/>
            <person name="Martino E."/>
            <person name="Morin E."/>
            <person name="Grelet G."/>
            <person name="Kuo A."/>
            <person name="Kohler A."/>
            <person name="Daghino S."/>
            <person name="Barry K."/>
            <person name="Choi C."/>
            <person name="Cichocki N."/>
            <person name="Clum A."/>
            <person name="Copeland A."/>
            <person name="Hainaut M."/>
            <person name="Haridas S."/>
            <person name="Labutti K."/>
            <person name="Lindquist E."/>
            <person name="Lipzen A."/>
            <person name="Khouja H.-R."/>
            <person name="Murat C."/>
            <person name="Ohm R."/>
            <person name="Olson A."/>
            <person name="Spatafora J."/>
            <person name="Veneault-Fourrey C."/>
            <person name="Henrissat B."/>
            <person name="Grigoriev I."/>
            <person name="Martin F."/>
            <person name="Perotto S."/>
        </authorList>
    </citation>
    <scope>NUCLEOTIDE SEQUENCE [LARGE SCALE GENOMIC DNA]</scope>
    <source>
        <strain evidence="2 3">F</strain>
    </source>
</reference>
<keyword evidence="3" id="KW-1185">Reference proteome</keyword>
<dbReference type="AlphaFoldDB" id="A0A2J6RSQ5"/>
<accession>A0A2J6RSQ5</accession>
<dbReference type="OrthoDB" id="10521677at2759"/>
<feature type="region of interest" description="Disordered" evidence="1">
    <location>
        <begin position="1"/>
        <end position="46"/>
    </location>
</feature>
<feature type="compositionally biased region" description="Low complexity" evidence="1">
    <location>
        <begin position="23"/>
        <end position="33"/>
    </location>
</feature>
<organism evidence="2 3">
    <name type="scientific">Hyaloscypha variabilis (strain UAMH 11265 / GT02V1 / F)</name>
    <name type="common">Meliniomyces variabilis</name>
    <dbReference type="NCBI Taxonomy" id="1149755"/>
    <lineage>
        <taxon>Eukaryota</taxon>
        <taxon>Fungi</taxon>
        <taxon>Dikarya</taxon>
        <taxon>Ascomycota</taxon>
        <taxon>Pezizomycotina</taxon>
        <taxon>Leotiomycetes</taxon>
        <taxon>Helotiales</taxon>
        <taxon>Hyaloscyphaceae</taxon>
        <taxon>Hyaloscypha</taxon>
        <taxon>Hyaloscypha variabilis</taxon>
    </lineage>
</organism>
<protein>
    <submittedName>
        <fullName evidence="2">Uncharacterized protein</fullName>
    </submittedName>
</protein>
<feature type="compositionally biased region" description="Basic residues" evidence="1">
    <location>
        <begin position="8"/>
        <end position="17"/>
    </location>
</feature>
<feature type="compositionally biased region" description="Basic and acidic residues" evidence="1">
    <location>
        <begin position="136"/>
        <end position="162"/>
    </location>
</feature>
<evidence type="ECO:0000256" key="1">
    <source>
        <dbReference type="SAM" id="MobiDB-lite"/>
    </source>
</evidence>
<name>A0A2J6RSQ5_HYAVF</name>
<dbReference type="EMBL" id="KZ613944">
    <property type="protein sequence ID" value="PMD41544.1"/>
    <property type="molecule type" value="Genomic_DNA"/>
</dbReference>
<proteinExistence type="predicted"/>
<feature type="region of interest" description="Disordered" evidence="1">
    <location>
        <begin position="136"/>
        <end position="163"/>
    </location>
</feature>
<sequence>MCLYLPTKSKKKDKPIHKINCYGSSASSSSSGSSRHRSRANRPIPDYAAYEKKRDTEFQHMRERTYQGVLTDIENIDQIKKKLAPPSNSHGAQHHEKSPVEIAKEAAAAVLKAQGEEEERTRKARELVEMMRKMIEEQKRERDEQQKKEREERDKREREESKTSVLALARRIDEQEQEKKQREINKTLDNMVLERLSNIGSIAPLSPPLNQWGNSDAYGRSLGGWNSNGNANGGGFGGWNGNIGGRYLGGMIAPQRQGLLGDATFDTFTHHDQRLSRLEGKQREMDMDLFVEQQKNNVRMSRGLAWP</sequence>
<evidence type="ECO:0000313" key="2">
    <source>
        <dbReference type="EMBL" id="PMD41544.1"/>
    </source>
</evidence>
<dbReference type="Proteomes" id="UP000235786">
    <property type="component" value="Unassembled WGS sequence"/>
</dbReference>
<evidence type="ECO:0000313" key="3">
    <source>
        <dbReference type="Proteomes" id="UP000235786"/>
    </source>
</evidence>